<keyword evidence="3" id="KW-1185">Reference proteome</keyword>
<feature type="transmembrane region" description="Helical" evidence="1">
    <location>
        <begin position="48"/>
        <end position="68"/>
    </location>
</feature>
<accession>A0ABU5Q898</accession>
<protein>
    <submittedName>
        <fullName evidence="2">Uncharacterized protein</fullName>
    </submittedName>
</protein>
<dbReference type="Proteomes" id="UP001302949">
    <property type="component" value="Unassembled WGS sequence"/>
</dbReference>
<keyword evidence="1" id="KW-1133">Transmembrane helix</keyword>
<sequence length="143" mass="17452">MHKRELQIEILRVIKNLRKQNAIWFYVGPIFYLASLFFFYWRYQDEEVITRILIMMFPLIVTILSIYGDILTNKELNKLIISINEDEKHYFFEMLNGKEVKVLKDKVLIRETNWRLNIKRKNPVVKEYIDSTNNQVFVWMESI</sequence>
<dbReference type="EMBL" id="JAYFUM010000008">
    <property type="protein sequence ID" value="MEA5139055.1"/>
    <property type="molecule type" value="Genomic_DNA"/>
</dbReference>
<feature type="transmembrane region" description="Helical" evidence="1">
    <location>
        <begin position="21"/>
        <end position="42"/>
    </location>
</feature>
<reference evidence="2 3" key="1">
    <citation type="submission" date="2023-12" db="EMBL/GenBank/DDBJ databases">
        <title>Novel species of the genus Arcicella isolated from rivers.</title>
        <authorList>
            <person name="Lu H."/>
        </authorList>
    </citation>
    <scope>NUCLEOTIDE SEQUENCE [LARGE SCALE GENOMIC DNA]</scope>
    <source>
        <strain evidence="2 3">KCTC 23307</strain>
    </source>
</reference>
<keyword evidence="1" id="KW-0812">Transmembrane</keyword>
<name>A0ABU5Q898_9BACT</name>
<organism evidence="2 3">
    <name type="scientific">Arcicella rigui</name>
    <dbReference type="NCBI Taxonomy" id="797020"/>
    <lineage>
        <taxon>Bacteria</taxon>
        <taxon>Pseudomonadati</taxon>
        <taxon>Bacteroidota</taxon>
        <taxon>Cytophagia</taxon>
        <taxon>Cytophagales</taxon>
        <taxon>Flectobacillaceae</taxon>
        <taxon>Arcicella</taxon>
    </lineage>
</organism>
<dbReference type="RefSeq" id="WP_323296216.1">
    <property type="nucleotide sequence ID" value="NZ_JAYFUM010000008.1"/>
</dbReference>
<comment type="caution">
    <text evidence="2">The sequence shown here is derived from an EMBL/GenBank/DDBJ whole genome shotgun (WGS) entry which is preliminary data.</text>
</comment>
<evidence type="ECO:0000256" key="1">
    <source>
        <dbReference type="SAM" id="Phobius"/>
    </source>
</evidence>
<gene>
    <name evidence="2" type="ORF">VB248_07915</name>
</gene>
<evidence type="ECO:0000313" key="3">
    <source>
        <dbReference type="Proteomes" id="UP001302949"/>
    </source>
</evidence>
<evidence type="ECO:0000313" key="2">
    <source>
        <dbReference type="EMBL" id="MEA5139055.1"/>
    </source>
</evidence>
<proteinExistence type="predicted"/>
<keyword evidence="1" id="KW-0472">Membrane</keyword>